<gene>
    <name evidence="2" type="ORF">PXEA_LOCUS2951</name>
</gene>
<accession>A0A3S5BML7</accession>
<organism evidence="2 3">
    <name type="scientific">Protopolystoma xenopodis</name>
    <dbReference type="NCBI Taxonomy" id="117903"/>
    <lineage>
        <taxon>Eukaryota</taxon>
        <taxon>Metazoa</taxon>
        <taxon>Spiralia</taxon>
        <taxon>Lophotrochozoa</taxon>
        <taxon>Platyhelminthes</taxon>
        <taxon>Monogenea</taxon>
        <taxon>Polyopisthocotylea</taxon>
        <taxon>Polystomatidea</taxon>
        <taxon>Polystomatidae</taxon>
        <taxon>Protopolystoma</taxon>
    </lineage>
</organism>
<dbReference type="AlphaFoldDB" id="A0A3S5BML7"/>
<feature type="region of interest" description="Disordered" evidence="1">
    <location>
        <begin position="38"/>
        <end position="84"/>
    </location>
</feature>
<protein>
    <submittedName>
        <fullName evidence="2">Uncharacterized protein</fullName>
    </submittedName>
</protein>
<sequence>MITYLHQLRMVCTRINGDAASHFVSSVATAARQFEVSEVPPSQPTLGSHHTSSPYLSSDPQYEEENRANSEVEVPSPSKHADGFESKNFIPASVAIHFGKTKILCTKQMVAKARTLLEQTRAQARNDFSPSTLQTSGTGGRSPVHLIQESDKNAFMHPQRRASTGNLPNYI</sequence>
<reference evidence="2" key="1">
    <citation type="submission" date="2018-11" db="EMBL/GenBank/DDBJ databases">
        <authorList>
            <consortium name="Pathogen Informatics"/>
        </authorList>
    </citation>
    <scope>NUCLEOTIDE SEQUENCE</scope>
</reference>
<dbReference type="Proteomes" id="UP000784294">
    <property type="component" value="Unassembled WGS sequence"/>
</dbReference>
<dbReference type="EMBL" id="CAAALY010006509">
    <property type="protein sequence ID" value="VEL09511.1"/>
    <property type="molecule type" value="Genomic_DNA"/>
</dbReference>
<keyword evidence="3" id="KW-1185">Reference proteome</keyword>
<name>A0A3S5BML7_9PLAT</name>
<proteinExistence type="predicted"/>
<feature type="compositionally biased region" description="Polar residues" evidence="1">
    <location>
        <begin position="44"/>
        <end position="60"/>
    </location>
</feature>
<evidence type="ECO:0000313" key="3">
    <source>
        <dbReference type="Proteomes" id="UP000784294"/>
    </source>
</evidence>
<comment type="caution">
    <text evidence="2">The sequence shown here is derived from an EMBL/GenBank/DDBJ whole genome shotgun (WGS) entry which is preliminary data.</text>
</comment>
<evidence type="ECO:0000256" key="1">
    <source>
        <dbReference type="SAM" id="MobiDB-lite"/>
    </source>
</evidence>
<evidence type="ECO:0000313" key="2">
    <source>
        <dbReference type="EMBL" id="VEL09511.1"/>
    </source>
</evidence>